<accession>A0A3R8JJ53</accession>
<keyword evidence="4" id="KW-0597">Phosphoprotein</keyword>
<dbReference type="PRINTS" id="PR00344">
    <property type="entry name" value="BCTRLSENSOR"/>
</dbReference>
<evidence type="ECO:0000256" key="8">
    <source>
        <dbReference type="SAM" id="Phobius"/>
    </source>
</evidence>
<keyword evidence="7" id="KW-0902">Two-component regulatory system</keyword>
<feature type="transmembrane region" description="Helical" evidence="8">
    <location>
        <begin position="21"/>
        <end position="45"/>
    </location>
</feature>
<evidence type="ECO:0000259" key="9">
    <source>
        <dbReference type="PROSITE" id="PS50885"/>
    </source>
</evidence>
<keyword evidence="8" id="KW-0812">Transmembrane</keyword>
<dbReference type="PANTHER" id="PTHR34220:SF7">
    <property type="entry name" value="SENSOR HISTIDINE KINASE YPDA"/>
    <property type="match status" value="1"/>
</dbReference>
<evidence type="ECO:0000256" key="6">
    <source>
        <dbReference type="ARBA" id="ARBA00022777"/>
    </source>
</evidence>
<dbReference type="InterPro" id="IPR050640">
    <property type="entry name" value="Bact_2-comp_sensor_kinase"/>
</dbReference>
<dbReference type="RefSeq" id="WP_125126042.1">
    <property type="nucleotide sequence ID" value="NZ_RHJS01000002.1"/>
</dbReference>
<dbReference type="PROSITE" id="PS50885">
    <property type="entry name" value="HAMP"/>
    <property type="match status" value="1"/>
</dbReference>
<evidence type="ECO:0000256" key="3">
    <source>
        <dbReference type="ARBA" id="ARBA00012438"/>
    </source>
</evidence>
<dbReference type="InterPro" id="IPR036890">
    <property type="entry name" value="HATPase_C_sf"/>
</dbReference>
<comment type="subcellular location">
    <subcellularLocation>
        <location evidence="2">Membrane</location>
    </subcellularLocation>
</comment>
<dbReference type="Gene3D" id="6.10.340.10">
    <property type="match status" value="1"/>
</dbReference>
<evidence type="ECO:0000256" key="2">
    <source>
        <dbReference type="ARBA" id="ARBA00004370"/>
    </source>
</evidence>
<name>A0A3R8JJ53_9FIRM</name>
<dbReference type="EC" id="2.7.13.3" evidence="3"/>
<evidence type="ECO:0000313" key="11">
    <source>
        <dbReference type="Proteomes" id="UP000274920"/>
    </source>
</evidence>
<dbReference type="GO" id="GO:0000155">
    <property type="term" value="F:phosphorelay sensor kinase activity"/>
    <property type="evidence" value="ECO:0007669"/>
    <property type="project" value="InterPro"/>
</dbReference>
<dbReference type="PANTHER" id="PTHR34220">
    <property type="entry name" value="SENSOR HISTIDINE KINASE YPDA"/>
    <property type="match status" value="1"/>
</dbReference>
<dbReference type="SUPFAM" id="SSF55874">
    <property type="entry name" value="ATPase domain of HSP90 chaperone/DNA topoisomerase II/histidine kinase"/>
    <property type="match status" value="1"/>
</dbReference>
<dbReference type="Gene3D" id="3.30.450.20">
    <property type="entry name" value="PAS domain"/>
    <property type="match status" value="1"/>
</dbReference>
<protein>
    <recommendedName>
        <fullName evidence="3">histidine kinase</fullName>
        <ecNumber evidence="3">2.7.13.3</ecNumber>
    </recommendedName>
</protein>
<dbReference type="AlphaFoldDB" id="A0A3R8JJ53"/>
<feature type="domain" description="HAMP" evidence="9">
    <location>
        <begin position="336"/>
        <end position="388"/>
    </location>
</feature>
<feature type="transmembrane region" description="Helical" evidence="8">
    <location>
        <begin position="311"/>
        <end position="334"/>
    </location>
</feature>
<evidence type="ECO:0000256" key="5">
    <source>
        <dbReference type="ARBA" id="ARBA00022679"/>
    </source>
</evidence>
<sequence>MRTFFQGITHFYRNLRLQTKLTITHLVIVTIPMVAIPVLFFTQLYDMIVADTVRKEQEAAIQTAPMIEETVADILAVHGTLTEHEFYSKLINPARVEDLEVFADSEEAKGFRKEAESLAGDGLIRDIRLYMDIPDDGEIFSDSALSPLAEPMDRIRRTYWYGIFAGEPSTSRLFCPSFYLGTYEKSTYGDMAYITRGRTLYEGRWVTFYLAVYFSQEHLDELLKNNMSSNSSVAYIINNRDSMVATTDIALSGTYHFSYDVVLESVMSSNNFISKNILGEDVYAGFNRIRNTDWYMVVAVPSEPLIQKSRIFIGLFGLVYLGCILASFMIATLLSRSLTNRLSAVIDQMSKCRLGLPAALPDSDAQDEIGDLVDSYNYMTHIIHDLVEEQAKAAEDLRIVEFNSLQAQMNPHFLYNTMDMINWLSQQGRSQEVTMAVQKLSRFYKLTLSRKQSLSTIQDELEHVSIYVELLNMRFADNIDFIADMPDCLMERPIPKLTFQPVVENCILHGIMEKEEKEGTIVLTGWEEENGIVILISDDGVGIEPDILENILVEKKNRAKSSGTNIAVYNTHRRLQLMYGVEYGLKYSSTPGEGTEVEIRIP</sequence>
<reference evidence="10" key="1">
    <citation type="submission" date="2018-10" db="EMBL/GenBank/DDBJ databases">
        <title>Schaedlerella arabinophila gen. nov. sp. nov., isolated from the mouse intestinal tract and comparative analysis with the genome of the closely related altered Schaedler flora strain ASF502.</title>
        <authorList>
            <person name="Miyake S."/>
            <person name="Soh M."/>
            <person name="Seedorf H."/>
        </authorList>
    </citation>
    <scope>NUCLEOTIDE SEQUENCE [LARGE SCALE GENOMIC DNA]</scope>
    <source>
        <strain evidence="10">DSM 106076</strain>
    </source>
</reference>
<keyword evidence="5" id="KW-0808">Transferase</keyword>
<dbReference type="Pfam" id="PF02518">
    <property type="entry name" value="HATPase_c"/>
    <property type="match status" value="1"/>
</dbReference>
<dbReference type="GO" id="GO:0016020">
    <property type="term" value="C:membrane"/>
    <property type="evidence" value="ECO:0007669"/>
    <property type="project" value="UniProtKB-SubCell"/>
</dbReference>
<dbReference type="InterPro" id="IPR010559">
    <property type="entry name" value="Sig_transdc_His_kin_internal"/>
</dbReference>
<keyword evidence="8" id="KW-1133">Transmembrane helix</keyword>
<keyword evidence="8" id="KW-0472">Membrane</keyword>
<evidence type="ECO:0000256" key="7">
    <source>
        <dbReference type="ARBA" id="ARBA00023012"/>
    </source>
</evidence>
<comment type="caution">
    <text evidence="10">The sequence shown here is derived from an EMBL/GenBank/DDBJ whole genome shotgun (WGS) entry which is preliminary data.</text>
</comment>
<proteinExistence type="predicted"/>
<dbReference type="InterPro" id="IPR003660">
    <property type="entry name" value="HAMP_dom"/>
</dbReference>
<dbReference type="Proteomes" id="UP000274920">
    <property type="component" value="Unassembled WGS sequence"/>
</dbReference>
<dbReference type="InterPro" id="IPR003594">
    <property type="entry name" value="HATPase_dom"/>
</dbReference>
<dbReference type="InterPro" id="IPR004358">
    <property type="entry name" value="Sig_transdc_His_kin-like_C"/>
</dbReference>
<dbReference type="EMBL" id="RHJS01000002">
    <property type="protein sequence ID" value="RRK30182.1"/>
    <property type="molecule type" value="Genomic_DNA"/>
</dbReference>
<comment type="catalytic activity">
    <reaction evidence="1">
        <text>ATP + protein L-histidine = ADP + protein N-phospho-L-histidine.</text>
        <dbReference type="EC" id="2.7.13.3"/>
    </reaction>
</comment>
<organism evidence="10 11">
    <name type="scientific">Schaedlerella arabinosiphila</name>
    <dbReference type="NCBI Taxonomy" id="2044587"/>
    <lineage>
        <taxon>Bacteria</taxon>
        <taxon>Bacillati</taxon>
        <taxon>Bacillota</taxon>
        <taxon>Clostridia</taxon>
        <taxon>Lachnospirales</taxon>
        <taxon>Lachnospiraceae</taxon>
        <taxon>Schaedlerella</taxon>
    </lineage>
</organism>
<gene>
    <name evidence="10" type="ORF">EBB54_01395</name>
</gene>
<evidence type="ECO:0000313" key="10">
    <source>
        <dbReference type="EMBL" id="RRK30182.1"/>
    </source>
</evidence>
<evidence type="ECO:0000256" key="4">
    <source>
        <dbReference type="ARBA" id="ARBA00022553"/>
    </source>
</evidence>
<dbReference type="Gene3D" id="3.30.565.10">
    <property type="entry name" value="Histidine kinase-like ATPase, C-terminal domain"/>
    <property type="match status" value="1"/>
</dbReference>
<dbReference type="Pfam" id="PF06580">
    <property type="entry name" value="His_kinase"/>
    <property type="match status" value="1"/>
</dbReference>
<keyword evidence="11" id="KW-1185">Reference proteome</keyword>
<keyword evidence="6" id="KW-0418">Kinase</keyword>
<evidence type="ECO:0000256" key="1">
    <source>
        <dbReference type="ARBA" id="ARBA00000085"/>
    </source>
</evidence>